<reference evidence="1 2" key="1">
    <citation type="submission" date="2020-07" db="EMBL/GenBank/DDBJ databases">
        <title>Bradyrhizobium diversity isolated from nodules of indigenous legumes of Western Australia.</title>
        <authorList>
            <person name="Klepa M.S."/>
        </authorList>
    </citation>
    <scope>NUCLEOTIDE SEQUENCE [LARGE SCALE GENOMIC DNA]</scope>
    <source>
        <strain evidence="1 2">CNPSo 4010</strain>
    </source>
</reference>
<sequence>MRNHPTDIISAMLEMLAVFENTCEDGDTLRRLSAMASNRSAWREGHALFQEIRQKTLKAEKCRDELALAQYAFEEICAKTLYNLSHSPAPFDADSAFWVVPLGVELGRRLGFTKPSQITSLLRM</sequence>
<keyword evidence="2" id="KW-1185">Reference proteome</keyword>
<organism evidence="1 2">
    <name type="scientific">Bradyrhizobium agreste</name>
    <dbReference type="NCBI Taxonomy" id="2751811"/>
    <lineage>
        <taxon>Bacteria</taxon>
        <taxon>Pseudomonadati</taxon>
        <taxon>Pseudomonadota</taxon>
        <taxon>Alphaproteobacteria</taxon>
        <taxon>Hyphomicrobiales</taxon>
        <taxon>Nitrobacteraceae</taxon>
        <taxon>Bradyrhizobium</taxon>
    </lineage>
</organism>
<dbReference type="RefSeq" id="WP_197958300.1">
    <property type="nucleotide sequence ID" value="NZ_JACCHP010000002.1"/>
</dbReference>
<dbReference type="Proteomes" id="UP000807370">
    <property type="component" value="Unassembled WGS sequence"/>
</dbReference>
<proteinExistence type="predicted"/>
<dbReference type="EMBL" id="JACCHP010000002">
    <property type="protein sequence ID" value="MBH5396898.1"/>
    <property type="molecule type" value="Genomic_DNA"/>
</dbReference>
<gene>
    <name evidence="1" type="ORF">HZZ13_03710</name>
</gene>
<accession>A0ABS0PI65</accession>
<name>A0ABS0PI65_9BRAD</name>
<comment type="caution">
    <text evidence="1">The sequence shown here is derived from an EMBL/GenBank/DDBJ whole genome shotgun (WGS) entry which is preliminary data.</text>
</comment>
<evidence type="ECO:0000313" key="1">
    <source>
        <dbReference type="EMBL" id="MBH5396898.1"/>
    </source>
</evidence>
<evidence type="ECO:0000313" key="2">
    <source>
        <dbReference type="Proteomes" id="UP000807370"/>
    </source>
</evidence>
<protein>
    <submittedName>
        <fullName evidence="1">Uncharacterized protein</fullName>
    </submittedName>
</protein>